<organism evidence="2 3">
    <name type="scientific">Clostridium novyi A str. 4552</name>
    <dbReference type="NCBI Taxonomy" id="1444289"/>
    <lineage>
        <taxon>Bacteria</taxon>
        <taxon>Bacillati</taxon>
        <taxon>Bacillota</taxon>
        <taxon>Clostridia</taxon>
        <taxon>Eubacteriales</taxon>
        <taxon>Clostridiaceae</taxon>
        <taxon>Clostridium</taxon>
    </lineage>
</organism>
<protein>
    <recommendedName>
        <fullName evidence="4">DUF4363 domain-containing protein</fullName>
    </recommendedName>
</protein>
<keyword evidence="1" id="KW-1133">Transmembrane helix</keyword>
<feature type="transmembrane region" description="Helical" evidence="1">
    <location>
        <begin position="6"/>
        <end position="25"/>
    </location>
</feature>
<reference evidence="2 3" key="1">
    <citation type="submission" date="2014-01" db="EMBL/GenBank/DDBJ databases">
        <title>Plasmidome dynamics in the species complex Clostridium novyi sensu lato converts strains of independent lineages into distinctly different pathogens.</title>
        <authorList>
            <person name="Skarin H."/>
            <person name="Segerman B."/>
        </authorList>
    </citation>
    <scope>NUCLEOTIDE SEQUENCE [LARGE SCALE GENOMIC DNA]</scope>
    <source>
        <strain evidence="2 3">4552</strain>
    </source>
</reference>
<evidence type="ECO:0000313" key="2">
    <source>
        <dbReference type="EMBL" id="KGM98107.1"/>
    </source>
</evidence>
<evidence type="ECO:0008006" key="4">
    <source>
        <dbReference type="Google" id="ProtNLM"/>
    </source>
</evidence>
<name>A0A0A0IAZ0_CLONO</name>
<dbReference type="OrthoDB" id="3034917at2"/>
<dbReference type="AlphaFoldDB" id="A0A0A0IAZ0"/>
<sequence>MKNIFISFVIFILLVITISISIHYLNIKYYYYEEKINVLEEMVSDDQWKTAYDNSIDFLEHWKKDSKLVTAYIHHVHVESISSELLQLTQYIKYEDKVESLASIHEIKFLLKEVTEIQKVNITNVF</sequence>
<dbReference type="Pfam" id="PF14276">
    <property type="entry name" value="DUF4363"/>
    <property type="match status" value="1"/>
</dbReference>
<keyword evidence="1" id="KW-0472">Membrane</keyword>
<evidence type="ECO:0000256" key="1">
    <source>
        <dbReference type="SAM" id="Phobius"/>
    </source>
</evidence>
<dbReference type="InterPro" id="IPR025373">
    <property type="entry name" value="DUF4363"/>
</dbReference>
<comment type="caution">
    <text evidence="2">The sequence shown here is derived from an EMBL/GenBank/DDBJ whole genome shotgun (WGS) entry which is preliminary data.</text>
</comment>
<keyword evidence="1" id="KW-0812">Transmembrane</keyword>
<evidence type="ECO:0000313" key="3">
    <source>
        <dbReference type="Proteomes" id="UP000030012"/>
    </source>
</evidence>
<proteinExistence type="predicted"/>
<accession>A0A0A0IAZ0</accession>
<gene>
    <name evidence="2" type="ORF">Z968_01115</name>
</gene>
<dbReference type="EMBL" id="JENJ01000003">
    <property type="protein sequence ID" value="KGM98107.1"/>
    <property type="molecule type" value="Genomic_DNA"/>
</dbReference>
<dbReference type="Proteomes" id="UP000030012">
    <property type="component" value="Unassembled WGS sequence"/>
</dbReference>